<dbReference type="GO" id="GO:0003676">
    <property type="term" value="F:nucleic acid binding"/>
    <property type="evidence" value="ECO:0007669"/>
    <property type="project" value="InterPro"/>
</dbReference>
<dbReference type="CDD" id="cd06127">
    <property type="entry name" value="DEDDh"/>
    <property type="match status" value="1"/>
</dbReference>
<dbReference type="InterPro" id="IPR013520">
    <property type="entry name" value="Ribonucl_H"/>
</dbReference>
<dbReference type="FunFam" id="3.30.420.10:FF:000045">
    <property type="entry name" value="3'-5' exonuclease DinG"/>
    <property type="match status" value="1"/>
</dbReference>
<evidence type="ECO:0000256" key="2">
    <source>
        <dbReference type="ARBA" id="ARBA00022801"/>
    </source>
</evidence>
<organism evidence="5 6">
    <name type="scientific">Thermoactinomyces daqus</name>
    <dbReference type="NCBI Taxonomy" id="1329516"/>
    <lineage>
        <taxon>Bacteria</taxon>
        <taxon>Bacillati</taxon>
        <taxon>Bacillota</taxon>
        <taxon>Bacilli</taxon>
        <taxon>Bacillales</taxon>
        <taxon>Thermoactinomycetaceae</taxon>
        <taxon>Thermoactinomyces</taxon>
    </lineage>
</organism>
<evidence type="ECO:0000256" key="3">
    <source>
        <dbReference type="ARBA" id="ARBA00022839"/>
    </source>
</evidence>
<sequence length="327" mass="37514">MAVGYNTEHQMKQLELRYPMNKTSGVHAALRDIHKLHVEKYQNHACIDFVVDLQRVIRNAGLTKTEKQVIYYFYEKQFEVNEIEVETGLSKGKIHHDLKASLHKISKSYCGEKKEMDYMGTKTYVVYDVETTGLDYKSDQVIEIAAVKLDKRLNEIGKFHTLVALNDGITLSDHIKEITGINEVDLKSGMLEQLALQCLDGFIGDSIVVAHNAQFDLGFLSRYHKHIPVERFICTRSMAILADPEGKASLGNLVERYGIEHGRLHQAMNDVEAEVELFRILKEELRKKGLHEKDYTNLIVASPERPIYYVPNDYTKIISREELKKTS</sequence>
<dbReference type="Pfam" id="PF00929">
    <property type="entry name" value="RNase_T"/>
    <property type="match status" value="1"/>
</dbReference>
<accession>A0A7W1XA46</accession>
<evidence type="ECO:0000259" key="4">
    <source>
        <dbReference type="SMART" id="SM00479"/>
    </source>
</evidence>
<dbReference type="SMART" id="SM00479">
    <property type="entry name" value="EXOIII"/>
    <property type="match status" value="1"/>
</dbReference>
<dbReference type="EMBL" id="JACEIP010000010">
    <property type="protein sequence ID" value="MBA4542920.1"/>
    <property type="molecule type" value="Genomic_DNA"/>
</dbReference>
<dbReference type="RefSeq" id="WP_052154377.1">
    <property type="nucleotide sequence ID" value="NZ_JACEIP010000010.1"/>
</dbReference>
<protein>
    <submittedName>
        <fullName evidence="5">3'-5' exonuclease</fullName>
    </submittedName>
</protein>
<dbReference type="OrthoDB" id="9804290at2"/>
<proteinExistence type="predicted"/>
<dbReference type="AlphaFoldDB" id="A0A7W1XA46"/>
<evidence type="ECO:0000313" key="6">
    <source>
        <dbReference type="Proteomes" id="UP000530514"/>
    </source>
</evidence>
<name>A0A7W1XA46_9BACL</name>
<gene>
    <name evidence="5" type="ORF">H1164_08395</name>
</gene>
<dbReference type="Gene3D" id="3.30.420.10">
    <property type="entry name" value="Ribonuclease H-like superfamily/Ribonuclease H"/>
    <property type="match status" value="1"/>
</dbReference>
<dbReference type="InterPro" id="IPR036397">
    <property type="entry name" value="RNaseH_sf"/>
</dbReference>
<dbReference type="Proteomes" id="UP000530514">
    <property type="component" value="Unassembled WGS sequence"/>
</dbReference>
<feature type="domain" description="Exonuclease" evidence="4">
    <location>
        <begin position="123"/>
        <end position="287"/>
    </location>
</feature>
<dbReference type="GO" id="GO:0045004">
    <property type="term" value="P:DNA replication proofreading"/>
    <property type="evidence" value="ECO:0007669"/>
    <property type="project" value="TreeGrafter"/>
</dbReference>
<dbReference type="GO" id="GO:0005829">
    <property type="term" value="C:cytosol"/>
    <property type="evidence" value="ECO:0007669"/>
    <property type="project" value="TreeGrafter"/>
</dbReference>
<reference evidence="5 6" key="1">
    <citation type="submission" date="2020-07" db="EMBL/GenBank/DDBJ databases">
        <authorList>
            <person name="Feng H."/>
        </authorList>
    </citation>
    <scope>NUCLEOTIDE SEQUENCE [LARGE SCALE GENOMIC DNA]</scope>
    <source>
        <strain evidence="6">s-11</strain>
    </source>
</reference>
<dbReference type="PANTHER" id="PTHR30231:SF41">
    <property type="entry name" value="DNA POLYMERASE III SUBUNIT EPSILON"/>
    <property type="match status" value="1"/>
</dbReference>
<keyword evidence="2" id="KW-0378">Hydrolase</keyword>
<keyword evidence="6" id="KW-1185">Reference proteome</keyword>
<keyword evidence="3 5" id="KW-0269">Exonuclease</keyword>
<evidence type="ECO:0000313" key="5">
    <source>
        <dbReference type="EMBL" id="MBA4542920.1"/>
    </source>
</evidence>
<dbReference type="GO" id="GO:0008408">
    <property type="term" value="F:3'-5' exonuclease activity"/>
    <property type="evidence" value="ECO:0007669"/>
    <property type="project" value="TreeGrafter"/>
</dbReference>
<dbReference type="SUPFAM" id="SSF53098">
    <property type="entry name" value="Ribonuclease H-like"/>
    <property type="match status" value="1"/>
</dbReference>
<keyword evidence="1" id="KW-0540">Nuclease</keyword>
<evidence type="ECO:0000256" key="1">
    <source>
        <dbReference type="ARBA" id="ARBA00022722"/>
    </source>
</evidence>
<dbReference type="InterPro" id="IPR012337">
    <property type="entry name" value="RNaseH-like_sf"/>
</dbReference>
<comment type="caution">
    <text evidence="5">The sequence shown here is derived from an EMBL/GenBank/DDBJ whole genome shotgun (WGS) entry which is preliminary data.</text>
</comment>
<dbReference type="PANTHER" id="PTHR30231">
    <property type="entry name" value="DNA POLYMERASE III SUBUNIT EPSILON"/>
    <property type="match status" value="1"/>
</dbReference>